<dbReference type="Proteomes" id="UP000038830">
    <property type="component" value="Unassembled WGS sequence"/>
</dbReference>
<keyword evidence="2 8" id="KW-0812">Transmembrane</keyword>
<dbReference type="PANTHER" id="PTHR35779">
    <property type="entry name" value="PH-RESPONSE REGULATOR PROTEIN PALH/RIM21"/>
    <property type="match status" value="1"/>
</dbReference>
<evidence type="ECO:0000256" key="1">
    <source>
        <dbReference type="ARBA" id="ARBA00004141"/>
    </source>
</evidence>
<name>A0A0H5CIV6_CYBJN</name>
<feature type="region of interest" description="Disordered" evidence="7">
    <location>
        <begin position="358"/>
        <end position="396"/>
    </location>
</feature>
<dbReference type="Pfam" id="PF08733">
    <property type="entry name" value="PalH"/>
    <property type="match status" value="1"/>
</dbReference>
<keyword evidence="4 8" id="KW-0472">Membrane</keyword>
<evidence type="ECO:0000313" key="10">
    <source>
        <dbReference type="Proteomes" id="UP000038830"/>
    </source>
</evidence>
<evidence type="ECO:0000313" key="9">
    <source>
        <dbReference type="EMBL" id="CEP24489.1"/>
    </source>
</evidence>
<feature type="transmembrane region" description="Helical" evidence="8">
    <location>
        <begin position="202"/>
        <end position="220"/>
    </location>
</feature>
<feature type="transmembrane region" description="Helical" evidence="8">
    <location>
        <begin position="95"/>
        <end position="116"/>
    </location>
</feature>
<feature type="transmembrane region" description="Helical" evidence="8">
    <location>
        <begin position="123"/>
        <end position="145"/>
    </location>
</feature>
<dbReference type="PANTHER" id="PTHR35779:SF1">
    <property type="entry name" value="PH-RESPONSE REGULATOR PROTEIN PALH_RIM21"/>
    <property type="match status" value="1"/>
</dbReference>
<feature type="transmembrane region" description="Helical" evidence="8">
    <location>
        <begin position="240"/>
        <end position="260"/>
    </location>
</feature>
<protein>
    <recommendedName>
        <fullName evidence="6">pH-response regulator protein palH/RIM21</fullName>
    </recommendedName>
</protein>
<evidence type="ECO:0000256" key="6">
    <source>
        <dbReference type="ARBA" id="ARBA00040155"/>
    </source>
</evidence>
<reference evidence="10" key="1">
    <citation type="journal article" date="2015" name="J. Biotechnol.">
        <title>The structure of the Cyberlindnera jadinii genome and its relation to Candida utilis analyzed by the occurrence of single nucleotide polymorphisms.</title>
        <authorList>
            <person name="Rupp O."/>
            <person name="Brinkrolf K."/>
            <person name="Buerth C."/>
            <person name="Kunigo M."/>
            <person name="Schneider J."/>
            <person name="Jaenicke S."/>
            <person name="Goesmann A."/>
            <person name="Puehler A."/>
            <person name="Jaeger K.-E."/>
            <person name="Ernst J.F."/>
        </authorList>
    </citation>
    <scope>NUCLEOTIDE SEQUENCE [LARGE SCALE GENOMIC DNA]</scope>
    <source>
        <strain evidence="10">ATCC 18201 / CBS 1600 / BCRC 20928 / JCM 3617 / NBRC 0987 / NRRL Y-1542</strain>
    </source>
</reference>
<feature type="transmembrane region" description="Helical" evidence="8">
    <location>
        <begin position="304"/>
        <end position="322"/>
    </location>
</feature>
<feature type="transmembrane region" description="Helical" evidence="8">
    <location>
        <begin position="272"/>
        <end position="292"/>
    </location>
</feature>
<dbReference type="AlphaFoldDB" id="A0A0H5CIV6"/>
<evidence type="ECO:0000256" key="5">
    <source>
        <dbReference type="ARBA" id="ARBA00038109"/>
    </source>
</evidence>
<evidence type="ECO:0000256" key="7">
    <source>
        <dbReference type="SAM" id="MobiDB-lite"/>
    </source>
</evidence>
<feature type="region of interest" description="Disordered" evidence="7">
    <location>
        <begin position="467"/>
        <end position="503"/>
    </location>
</feature>
<comment type="subcellular location">
    <subcellularLocation>
        <location evidence="1">Membrane</location>
        <topology evidence="1">Multi-pass membrane protein</topology>
    </subcellularLocation>
</comment>
<evidence type="ECO:0000256" key="3">
    <source>
        <dbReference type="ARBA" id="ARBA00022989"/>
    </source>
</evidence>
<evidence type="ECO:0000256" key="8">
    <source>
        <dbReference type="SAM" id="Phobius"/>
    </source>
</evidence>
<dbReference type="GO" id="GO:0071467">
    <property type="term" value="P:cellular response to pH"/>
    <property type="evidence" value="ECO:0007669"/>
    <property type="project" value="TreeGrafter"/>
</dbReference>
<feature type="compositionally biased region" description="Polar residues" evidence="7">
    <location>
        <begin position="372"/>
        <end position="392"/>
    </location>
</feature>
<dbReference type="GO" id="GO:0005886">
    <property type="term" value="C:plasma membrane"/>
    <property type="evidence" value="ECO:0007669"/>
    <property type="project" value="TreeGrafter"/>
</dbReference>
<sequence length="503" mass="57307">MVFGSSVVWRYPQQRAEYQICEGLELGDGFLIFSNARHEIQSADYAYYTPRCYSKAPLLSTFSSIGAEHLPFAQEQWRQFTQTETGSFKYSVYPLIYSLTVATVICIFMTIIVFTNHTQRPSWLLRVSSFLGSVNLIILFSRGIVELSRQHDLGYASGEELLDELQDDSVFGSIDFVVVLVAQFAQVQVIMRLFNRVKEKRAGFILGGTLLISAQVIWGVSSFSNFDQTVDSDISILPAFTYLLRIALSMMYCGLIIIYGVGKRRFIFHKDIVLLTILTFLTINFQFAFFVADIADVWVSELSEVFNTTIYISVTVIPWEWINRLHALERRQQTEGILGRPIYEEEYHDITRYGLINDTEENRTTPDDNDQPGGSSNPSPELQNAKGTSPLYSATGKMRKRLRDTLQYTSDTLLYFTDQIIAYGLAVPRSVSANSREEDARKKKLLTNTRKEVFVYSNKEVVCDSDNEMSLESTGRTDYDSPLSLNEGSSRDMDQWRTNSNDS</sequence>
<comment type="similarity">
    <text evidence="5">Belongs to the palH/RIM21 family.</text>
</comment>
<dbReference type="InterPro" id="IPR014844">
    <property type="entry name" value="PalH"/>
</dbReference>
<evidence type="ECO:0000256" key="2">
    <source>
        <dbReference type="ARBA" id="ARBA00022692"/>
    </source>
</evidence>
<evidence type="ECO:0000256" key="4">
    <source>
        <dbReference type="ARBA" id="ARBA00023136"/>
    </source>
</evidence>
<accession>A0A0H5CIV6</accession>
<organism evidence="9 10">
    <name type="scientific">Cyberlindnera jadinii (strain ATCC 18201 / CBS 1600 / BCRC 20928 / JCM 3617 / NBRC 0987 / NRRL Y-1542)</name>
    <name type="common">Torula yeast</name>
    <name type="synonym">Candida utilis</name>
    <dbReference type="NCBI Taxonomy" id="983966"/>
    <lineage>
        <taxon>Eukaryota</taxon>
        <taxon>Fungi</taxon>
        <taxon>Dikarya</taxon>
        <taxon>Ascomycota</taxon>
        <taxon>Saccharomycotina</taxon>
        <taxon>Saccharomycetes</taxon>
        <taxon>Phaffomycetales</taxon>
        <taxon>Phaffomycetaceae</taxon>
        <taxon>Cyberlindnera</taxon>
    </lineage>
</organism>
<proteinExistence type="inferred from homology"/>
<keyword evidence="3 8" id="KW-1133">Transmembrane helix</keyword>
<dbReference type="EMBL" id="CDQK01000006">
    <property type="protein sequence ID" value="CEP24489.1"/>
    <property type="molecule type" value="Genomic_DNA"/>
</dbReference>
<gene>
    <name evidence="9" type="ORF">BN1211_5316</name>
</gene>